<comment type="caution">
    <text evidence="1">The sequence shown here is derived from an EMBL/GenBank/DDBJ whole genome shotgun (WGS) entry which is preliminary data.</text>
</comment>
<dbReference type="EMBL" id="JAVRJZ010000011">
    <property type="protein sequence ID" value="KAK2716684.1"/>
    <property type="molecule type" value="Genomic_DNA"/>
</dbReference>
<evidence type="ECO:0000313" key="2">
    <source>
        <dbReference type="Proteomes" id="UP001187531"/>
    </source>
</evidence>
<proteinExistence type="predicted"/>
<name>A0AA88L8F5_ARTSF</name>
<dbReference type="Proteomes" id="UP001187531">
    <property type="component" value="Unassembled WGS sequence"/>
</dbReference>
<organism evidence="1 2">
    <name type="scientific">Artemia franciscana</name>
    <name type="common">Brine shrimp</name>
    <name type="synonym">Artemia sanfranciscana</name>
    <dbReference type="NCBI Taxonomy" id="6661"/>
    <lineage>
        <taxon>Eukaryota</taxon>
        <taxon>Metazoa</taxon>
        <taxon>Ecdysozoa</taxon>
        <taxon>Arthropoda</taxon>
        <taxon>Crustacea</taxon>
        <taxon>Branchiopoda</taxon>
        <taxon>Anostraca</taxon>
        <taxon>Artemiidae</taxon>
        <taxon>Artemia</taxon>
    </lineage>
</organism>
<keyword evidence="2" id="KW-1185">Reference proteome</keyword>
<accession>A0AA88L8F5</accession>
<evidence type="ECO:0000313" key="1">
    <source>
        <dbReference type="EMBL" id="KAK2716684.1"/>
    </source>
</evidence>
<dbReference type="AlphaFoldDB" id="A0AA88L8F5"/>
<protein>
    <submittedName>
        <fullName evidence="1">Uncharacterized protein</fullName>
    </submittedName>
</protein>
<sequence>MDVEEEGIGSLQNAQIEVGDYVLVALQKKSLVAHFVADVLLIDSLDVEVKFWKHLGNEKFIPMDEVSFVMKADVVLRLPKPVLVGGTSCQSGKFAFAINLVSFPLK</sequence>
<gene>
    <name evidence="1" type="ORF">QYM36_006984</name>
</gene>
<reference evidence="1" key="1">
    <citation type="submission" date="2023-07" db="EMBL/GenBank/DDBJ databases">
        <title>Chromosome-level genome assembly of Artemia franciscana.</title>
        <authorList>
            <person name="Jo E."/>
        </authorList>
    </citation>
    <scope>NUCLEOTIDE SEQUENCE</scope>
    <source>
        <tissue evidence="1">Whole body</tissue>
    </source>
</reference>